<sequence>MTVLTPMRPPSSPAEAPRLTREATSALSAPARAGPDGCSSPRGGTFPGPALTRDLAPDLSTLESFKAPSDTSRPRQVG</sequence>
<evidence type="ECO:0000313" key="1">
    <source>
        <dbReference type="EMBL" id="CAN0264733.1"/>
    </source>
</evidence>
<accession>A0AC59Z692</accession>
<dbReference type="EMBL" id="OX596109">
    <property type="protein sequence ID" value="CAN0264733.1"/>
    <property type="molecule type" value="Genomic_DNA"/>
</dbReference>
<dbReference type="Proteomes" id="UP001162501">
    <property type="component" value="Chromosome 25"/>
</dbReference>
<proteinExistence type="predicted"/>
<protein>
    <submittedName>
        <fullName evidence="1">Uncharacterized protein</fullName>
    </submittedName>
</protein>
<reference evidence="1" key="2">
    <citation type="submission" date="2025-03" db="EMBL/GenBank/DDBJ databases">
        <authorList>
            <consortium name="ELIXIR-Norway"/>
            <consortium name="Elixir Norway"/>
        </authorList>
    </citation>
    <scope>NUCLEOTIDE SEQUENCE</scope>
</reference>
<gene>
    <name evidence="1" type="ORF">MRATA1EN22A_LOCUS14563</name>
</gene>
<organism evidence="1 2">
    <name type="scientific">Rangifer tarandus platyrhynchus</name>
    <name type="common">Svalbard reindeer</name>
    <dbReference type="NCBI Taxonomy" id="3082113"/>
    <lineage>
        <taxon>Eukaryota</taxon>
        <taxon>Metazoa</taxon>
        <taxon>Chordata</taxon>
        <taxon>Craniata</taxon>
        <taxon>Vertebrata</taxon>
        <taxon>Euteleostomi</taxon>
        <taxon>Mammalia</taxon>
        <taxon>Eutheria</taxon>
        <taxon>Laurasiatheria</taxon>
        <taxon>Artiodactyla</taxon>
        <taxon>Ruminantia</taxon>
        <taxon>Pecora</taxon>
        <taxon>Cervidae</taxon>
        <taxon>Odocoileinae</taxon>
        <taxon>Rangifer</taxon>
    </lineage>
</organism>
<reference evidence="1" key="1">
    <citation type="submission" date="2023-05" db="EMBL/GenBank/DDBJ databases">
        <authorList>
            <consortium name="ELIXIR-Norway"/>
        </authorList>
    </citation>
    <scope>NUCLEOTIDE SEQUENCE</scope>
</reference>
<evidence type="ECO:0000313" key="2">
    <source>
        <dbReference type="Proteomes" id="UP001162501"/>
    </source>
</evidence>
<name>A0AC59Z692_RANTA</name>